<proteinExistence type="predicted"/>
<feature type="transmembrane region" description="Helical" evidence="1">
    <location>
        <begin position="277"/>
        <end position="295"/>
    </location>
</feature>
<feature type="transmembrane region" description="Helical" evidence="1">
    <location>
        <begin position="360"/>
        <end position="379"/>
    </location>
</feature>
<dbReference type="Proteomes" id="UP000823636">
    <property type="component" value="Unassembled WGS sequence"/>
</dbReference>
<evidence type="ECO:0000313" key="5">
    <source>
        <dbReference type="Proteomes" id="UP000823636"/>
    </source>
</evidence>
<feature type="domain" description="Lnb N-terminal periplasmic" evidence="2">
    <location>
        <begin position="39"/>
        <end position="174"/>
    </location>
</feature>
<reference evidence="4" key="2">
    <citation type="journal article" date="2021" name="PeerJ">
        <title>Extensive microbial diversity within the chicken gut microbiome revealed by metagenomics and culture.</title>
        <authorList>
            <person name="Gilroy R."/>
            <person name="Ravi A."/>
            <person name="Getino M."/>
            <person name="Pursley I."/>
            <person name="Horton D.L."/>
            <person name="Alikhan N.F."/>
            <person name="Baker D."/>
            <person name="Gharbi K."/>
            <person name="Hall N."/>
            <person name="Watson M."/>
            <person name="Adriaenssens E.M."/>
            <person name="Foster-Nyarko E."/>
            <person name="Jarju S."/>
            <person name="Secka A."/>
            <person name="Antonio M."/>
            <person name="Oren A."/>
            <person name="Chaudhuri R.R."/>
            <person name="La Ragione R."/>
            <person name="Hildebrand F."/>
            <person name="Pallen M.J."/>
        </authorList>
    </citation>
    <scope>NUCLEOTIDE SEQUENCE</scope>
    <source>
        <strain evidence="4">G3-4614</strain>
    </source>
</reference>
<feature type="transmembrane region" description="Helical" evidence="1">
    <location>
        <begin position="385"/>
        <end position="406"/>
    </location>
</feature>
<comment type="caution">
    <text evidence="4">The sequence shown here is derived from an EMBL/GenBank/DDBJ whole genome shotgun (WGS) entry which is preliminary data.</text>
</comment>
<keyword evidence="1" id="KW-1133">Transmembrane helix</keyword>
<keyword evidence="1" id="KW-0472">Membrane</keyword>
<dbReference type="Pfam" id="PF13387">
    <property type="entry name" value="Lnb_N"/>
    <property type="match status" value="1"/>
</dbReference>
<dbReference type="Pfam" id="PF25221">
    <property type="entry name" value="5TMH_Lnb"/>
    <property type="match status" value="1"/>
</dbReference>
<gene>
    <name evidence="4" type="ORF">IAC54_04300</name>
</gene>
<accession>A0A9D9E3M7</accession>
<evidence type="ECO:0000256" key="1">
    <source>
        <dbReference type="SAM" id="Phobius"/>
    </source>
</evidence>
<feature type="domain" description="Lnb-like transmembrane" evidence="3">
    <location>
        <begin position="272"/>
        <end position="406"/>
    </location>
</feature>
<reference evidence="4" key="1">
    <citation type="submission" date="2020-10" db="EMBL/GenBank/DDBJ databases">
        <authorList>
            <person name="Gilroy R."/>
        </authorList>
    </citation>
    <scope>NUCLEOTIDE SEQUENCE</scope>
    <source>
        <strain evidence="4">G3-4614</strain>
    </source>
</reference>
<organism evidence="4 5">
    <name type="scientific">Candidatus Caccoplasma merdipullorum</name>
    <dbReference type="NCBI Taxonomy" id="2840718"/>
    <lineage>
        <taxon>Bacteria</taxon>
        <taxon>Pseudomonadati</taxon>
        <taxon>Bacteroidota</taxon>
        <taxon>Bacteroidia</taxon>
        <taxon>Bacteroidales</taxon>
        <taxon>Bacteroidaceae</taxon>
        <taxon>Bacteroidaceae incertae sedis</taxon>
        <taxon>Candidatus Caccoplasma</taxon>
    </lineage>
</organism>
<feature type="transmembrane region" description="Helical" evidence="1">
    <location>
        <begin position="337"/>
        <end position="353"/>
    </location>
</feature>
<evidence type="ECO:0000259" key="3">
    <source>
        <dbReference type="Pfam" id="PF25221"/>
    </source>
</evidence>
<dbReference type="AlphaFoldDB" id="A0A9D9E3M7"/>
<dbReference type="InterPro" id="IPR025178">
    <property type="entry name" value="Lnb_N"/>
</dbReference>
<dbReference type="InterPro" id="IPR057436">
    <property type="entry name" value="5TMH_Lnb"/>
</dbReference>
<sequence>MKTSYIKTRISFILIIVSLFVLPFTVNARETRMDLFGADNDTIKVSLLTCSPGKRIYELYGHTGIRVNIPARRFDAVYHYGVFSFNTPHFTYRFVKGETDYSIGIMPYYDFVSMYAERGSEVRELPLNLTAEETQRLFKALNINALPSNAVYRYSFLYDNCATRPRDIIARNVDGYLVYSPQAVFPTYRDMIHYSTRSYPWMTFGIDLLLGKEVDCRVDFVATPFLPTATETLLAEASVEEPGGALRPLATGEPKVVLKSSVVPTEPSIFTTLLTPWVVNLVLLLAVLCVTVVELRRGKHCKILDTLLFAIFGTTGVLIYFLLLFSEHPAVSSNYNALWLHPFWYVAAAAIWINKAGKFLYYYHFINFALVLGLILAFAFIPQKINTACIPLMVILLVRSFAYIAVEKGAFRKAPAIKTDE</sequence>
<feature type="transmembrane region" description="Helical" evidence="1">
    <location>
        <begin position="307"/>
        <end position="325"/>
    </location>
</feature>
<protein>
    <submittedName>
        <fullName evidence="4">DUF4105 domain-containing protein</fullName>
    </submittedName>
</protein>
<name>A0A9D9E3M7_9BACT</name>
<dbReference type="EMBL" id="JADIMW010000046">
    <property type="protein sequence ID" value="MBO8438102.1"/>
    <property type="molecule type" value="Genomic_DNA"/>
</dbReference>
<evidence type="ECO:0000313" key="4">
    <source>
        <dbReference type="EMBL" id="MBO8438102.1"/>
    </source>
</evidence>
<keyword evidence="1" id="KW-0812">Transmembrane</keyword>
<evidence type="ECO:0000259" key="2">
    <source>
        <dbReference type="Pfam" id="PF13387"/>
    </source>
</evidence>